<name>A0A0R2FK63_9LACO</name>
<dbReference type="EMBL" id="AYZJ01000009">
    <property type="protein sequence ID" value="KRN25527.1"/>
    <property type="molecule type" value="Genomic_DNA"/>
</dbReference>
<protein>
    <submittedName>
        <fullName evidence="1">Uncharacterized protein</fullName>
    </submittedName>
</protein>
<organism evidence="1 2">
    <name type="scientific">Lacticaseibacillus camelliae DSM 22697 = JCM 13995</name>
    <dbReference type="NCBI Taxonomy" id="1423730"/>
    <lineage>
        <taxon>Bacteria</taxon>
        <taxon>Bacillati</taxon>
        <taxon>Bacillota</taxon>
        <taxon>Bacilli</taxon>
        <taxon>Lactobacillales</taxon>
        <taxon>Lactobacillaceae</taxon>
        <taxon>Lacticaseibacillus</taxon>
    </lineage>
</organism>
<dbReference type="Proteomes" id="UP000050865">
    <property type="component" value="Unassembled WGS sequence"/>
</dbReference>
<reference evidence="1 2" key="1">
    <citation type="journal article" date="2015" name="Genome Announc.">
        <title>Expanding the biotechnology potential of lactobacilli through comparative genomics of 213 strains and associated genera.</title>
        <authorList>
            <person name="Sun Z."/>
            <person name="Harris H.M."/>
            <person name="McCann A."/>
            <person name="Guo C."/>
            <person name="Argimon S."/>
            <person name="Zhang W."/>
            <person name="Yang X."/>
            <person name="Jeffery I.B."/>
            <person name="Cooney J.C."/>
            <person name="Kagawa T.F."/>
            <person name="Liu W."/>
            <person name="Song Y."/>
            <person name="Salvetti E."/>
            <person name="Wrobel A."/>
            <person name="Rasinkangas P."/>
            <person name="Parkhill J."/>
            <person name="Rea M.C."/>
            <person name="O'Sullivan O."/>
            <person name="Ritari J."/>
            <person name="Douillard F.P."/>
            <person name="Paul Ross R."/>
            <person name="Yang R."/>
            <person name="Briner A.E."/>
            <person name="Felis G.E."/>
            <person name="de Vos W.M."/>
            <person name="Barrangou R."/>
            <person name="Klaenhammer T.R."/>
            <person name="Caufield P.W."/>
            <person name="Cui Y."/>
            <person name="Zhang H."/>
            <person name="O'Toole P.W."/>
        </authorList>
    </citation>
    <scope>NUCLEOTIDE SEQUENCE [LARGE SCALE GENOMIC DNA]</scope>
    <source>
        <strain evidence="1 2">DSM 22697</strain>
    </source>
</reference>
<comment type="caution">
    <text evidence="1">The sequence shown here is derived from an EMBL/GenBank/DDBJ whole genome shotgun (WGS) entry which is preliminary data.</text>
</comment>
<gene>
    <name evidence="1" type="ORF">FC75_GL000256</name>
</gene>
<sequence length="144" mass="16624">MFKKMDTFEQQKGINANDKYGLYDSAVPREQVVNKLLTDKIVIEFDTVLHEHVKVTFGLKETDDPTQGPKVSSDNQKIELSYNFDTDETKDFMKDLIDHHKIPREKDVTVVDYNQQTSIDMEKATYTTIYEVPESGLSNNINDN</sequence>
<keyword evidence="2" id="KW-1185">Reference proteome</keyword>
<accession>A0A0R2FK63</accession>
<evidence type="ECO:0000313" key="2">
    <source>
        <dbReference type="Proteomes" id="UP000050865"/>
    </source>
</evidence>
<evidence type="ECO:0000313" key="1">
    <source>
        <dbReference type="EMBL" id="KRN25527.1"/>
    </source>
</evidence>
<proteinExistence type="predicted"/>
<dbReference type="AlphaFoldDB" id="A0A0R2FK63"/>
<dbReference type="PATRIC" id="fig|1423730.4.peg.272"/>